<dbReference type="OrthoDB" id="435038at2759"/>
<dbReference type="RefSeq" id="XP_013897788.1">
    <property type="nucleotide sequence ID" value="XM_014042334.1"/>
</dbReference>
<dbReference type="EMBL" id="KK102069">
    <property type="protein sequence ID" value="KIY98768.1"/>
    <property type="molecule type" value="Genomic_DNA"/>
</dbReference>
<name>A0A0D2KTH1_9CHLO</name>
<accession>A0A0D2KTH1</accession>
<dbReference type="Gene3D" id="3.40.50.720">
    <property type="entry name" value="NAD(P)-binding Rossmann-like Domain"/>
    <property type="match status" value="1"/>
</dbReference>
<dbReference type="InterPro" id="IPR036291">
    <property type="entry name" value="NAD(P)-bd_dom_sf"/>
</dbReference>
<evidence type="ECO:0000313" key="3">
    <source>
        <dbReference type="Proteomes" id="UP000054498"/>
    </source>
</evidence>
<organism evidence="2 3">
    <name type="scientific">Monoraphidium neglectum</name>
    <dbReference type="NCBI Taxonomy" id="145388"/>
    <lineage>
        <taxon>Eukaryota</taxon>
        <taxon>Viridiplantae</taxon>
        <taxon>Chlorophyta</taxon>
        <taxon>core chlorophytes</taxon>
        <taxon>Chlorophyceae</taxon>
        <taxon>CS clade</taxon>
        <taxon>Sphaeropleales</taxon>
        <taxon>Selenastraceae</taxon>
        <taxon>Monoraphidium</taxon>
    </lineage>
</organism>
<keyword evidence="3" id="KW-1185">Reference proteome</keyword>
<protein>
    <recommendedName>
        <fullName evidence="1">6-phosphogluconate dehydrogenase NADP-binding domain-containing protein</fullName>
    </recommendedName>
</protein>
<dbReference type="InterPro" id="IPR051265">
    <property type="entry name" value="HIBADH-related_NP60_sf"/>
</dbReference>
<dbReference type="PANTHER" id="PTHR43580:SF2">
    <property type="entry name" value="CYTOKINE-LIKE NUCLEAR FACTOR N-PAC"/>
    <property type="match status" value="1"/>
</dbReference>
<dbReference type="KEGG" id="mng:MNEG_9191"/>
<dbReference type="InterPro" id="IPR006115">
    <property type="entry name" value="6PGDH_NADP-bd"/>
</dbReference>
<proteinExistence type="predicted"/>
<dbReference type="PANTHER" id="PTHR43580">
    <property type="entry name" value="OXIDOREDUCTASE GLYR1-RELATED"/>
    <property type="match status" value="1"/>
</dbReference>
<dbReference type="SUPFAM" id="SSF51735">
    <property type="entry name" value="NAD(P)-binding Rossmann-fold domains"/>
    <property type="match status" value="1"/>
</dbReference>
<evidence type="ECO:0000259" key="1">
    <source>
        <dbReference type="Pfam" id="PF03446"/>
    </source>
</evidence>
<reference evidence="2 3" key="1">
    <citation type="journal article" date="2013" name="BMC Genomics">
        <title>Reconstruction of the lipid metabolism for the microalga Monoraphidium neglectum from its genome sequence reveals characteristics suitable for biofuel production.</title>
        <authorList>
            <person name="Bogen C."/>
            <person name="Al-Dilaimi A."/>
            <person name="Albersmeier A."/>
            <person name="Wichmann J."/>
            <person name="Grundmann M."/>
            <person name="Rupp O."/>
            <person name="Lauersen K.J."/>
            <person name="Blifernez-Klassen O."/>
            <person name="Kalinowski J."/>
            <person name="Goesmann A."/>
            <person name="Mussgnug J.H."/>
            <person name="Kruse O."/>
        </authorList>
    </citation>
    <scope>NUCLEOTIDE SEQUENCE [LARGE SCALE GENOMIC DNA]</scope>
    <source>
        <strain evidence="2 3">SAG 48.87</strain>
    </source>
</reference>
<dbReference type="AlphaFoldDB" id="A0A0D2KTH1"/>
<dbReference type="Pfam" id="PF03446">
    <property type="entry name" value="NAD_binding_2"/>
    <property type="match status" value="1"/>
</dbReference>
<gene>
    <name evidence="2" type="ORF">MNEG_9191</name>
</gene>
<dbReference type="Proteomes" id="UP000054498">
    <property type="component" value="Unassembled WGS sequence"/>
</dbReference>
<feature type="domain" description="6-phosphogluconate dehydrogenase NADP-binding" evidence="1">
    <location>
        <begin position="1"/>
        <end position="152"/>
    </location>
</feature>
<dbReference type="GO" id="GO:0050661">
    <property type="term" value="F:NADP binding"/>
    <property type="evidence" value="ECO:0007669"/>
    <property type="project" value="InterPro"/>
</dbReference>
<dbReference type="STRING" id="145388.A0A0D2KTH1"/>
<evidence type="ECO:0000313" key="2">
    <source>
        <dbReference type="EMBL" id="KIY98768.1"/>
    </source>
</evidence>
<dbReference type="GeneID" id="25742066"/>
<sequence>MGLAMANNLIKAGYKVVVWNRNPAKCAPLEAAGAEVASSASEVASKAEITFAMLSDPPAALAVAEDVAKGLSPGKGYVDVSTVDSDTSSAIAAKARPRVRAAGGLFLEAPVSGSKGPAEQGQLIFLCAGDAALFDAAAGPLDVMGKKAFFLGEVRKPEGSCRETGV</sequence>